<feature type="signal peptide" evidence="2">
    <location>
        <begin position="1"/>
        <end position="20"/>
    </location>
</feature>
<dbReference type="GeneID" id="39873360"/>
<dbReference type="RefSeq" id="XP_028865833.1">
    <property type="nucleotide sequence ID" value="XM_029010000.1"/>
</dbReference>
<dbReference type="GO" id="GO:0016787">
    <property type="term" value="F:hydrolase activity"/>
    <property type="evidence" value="ECO:0007669"/>
    <property type="project" value="UniProtKB-KW"/>
</dbReference>
<feature type="region of interest" description="Disordered" evidence="1">
    <location>
        <begin position="315"/>
        <end position="340"/>
    </location>
</feature>
<sequence>MRLLFLCAYLVFDVVRYGRSLRLYTGPKDAAFLPAVYVRNRGGFARPASPFDEEEVRKVNPPAPLPPPREPAQYVLDDALSAYRFANFAQHGSVTRHLACLPFTEVRYQDKGSLIPFRGVDEVVSCYSNKLVTLLSNFREWTEAFNPSGDGLLDLSLYNPLSTGSYYAVVFYCAWQRESIALKRAIHQLAGRFTFARDPPVVHGKKPQERLEDLLARLDEVKQRHDELIAEARSKGLPDPPAPPLVEHERVTLTMRSHNATEISRILEVLHNRYSYRWWMPHVGKLKYNKVFCRAYNELYNTSYKKVRSETSRLKYKLSDTGRRDSDPVSNTDRGSERGGAQNVTRVNLIMVRLANSLMLSNSRRGLQRMRSGAKGHEKEMHFNEIAMRLLLNMGVMYKDMPLICLYKCTNPLDEIPPVFARKSHRALPFSQSARFYRPDPFEIARKVLYGLPTLRKAGHLAIPSDFTCLGGIRGLADLSKPPSVDEILGEVDPSLHSDFRRLLKPFEKGEAPEPSDVERLEPFLSTLEVLYKLNLRQYIDAQPVPVVYRYLNP</sequence>
<keyword evidence="2" id="KW-0732">Signal</keyword>
<protein>
    <submittedName>
        <fullName evidence="3">Dienelactone hydrolase, putative</fullName>
    </submittedName>
</protein>
<keyword evidence="3" id="KW-0378">Hydrolase</keyword>
<organism evidence="3 4">
    <name type="scientific">Babesia ovata</name>
    <dbReference type="NCBI Taxonomy" id="189622"/>
    <lineage>
        <taxon>Eukaryota</taxon>
        <taxon>Sar</taxon>
        <taxon>Alveolata</taxon>
        <taxon>Apicomplexa</taxon>
        <taxon>Aconoidasida</taxon>
        <taxon>Piroplasmida</taxon>
        <taxon>Babesiidae</taxon>
        <taxon>Babesia</taxon>
    </lineage>
</organism>
<feature type="chain" id="PRO_5014178986" evidence="2">
    <location>
        <begin position="21"/>
        <end position="554"/>
    </location>
</feature>
<dbReference type="EMBL" id="BDSA01000001">
    <property type="protein sequence ID" value="GBE59590.1"/>
    <property type="molecule type" value="Genomic_DNA"/>
</dbReference>
<dbReference type="OrthoDB" id="364432at2759"/>
<dbReference type="VEuPathDB" id="PiroplasmaDB:BOVATA_010830"/>
<dbReference type="AlphaFoldDB" id="A0A2H6K9C5"/>
<proteinExistence type="predicted"/>
<evidence type="ECO:0000256" key="1">
    <source>
        <dbReference type="SAM" id="MobiDB-lite"/>
    </source>
</evidence>
<accession>A0A2H6K9C5</accession>
<feature type="compositionally biased region" description="Basic and acidic residues" evidence="1">
    <location>
        <begin position="315"/>
        <end position="327"/>
    </location>
</feature>
<evidence type="ECO:0000256" key="2">
    <source>
        <dbReference type="SAM" id="SignalP"/>
    </source>
</evidence>
<evidence type="ECO:0000313" key="3">
    <source>
        <dbReference type="EMBL" id="GBE59590.1"/>
    </source>
</evidence>
<reference evidence="3 4" key="1">
    <citation type="journal article" date="2017" name="BMC Genomics">
        <title>Whole-genome assembly of Babesia ovata and comparative genomics between closely related pathogens.</title>
        <authorList>
            <person name="Yamagishi J."/>
            <person name="Asada M."/>
            <person name="Hakimi H."/>
            <person name="Tanaka T.Q."/>
            <person name="Sugimoto C."/>
            <person name="Kawazu S."/>
        </authorList>
    </citation>
    <scope>NUCLEOTIDE SEQUENCE [LARGE SCALE GENOMIC DNA]</scope>
    <source>
        <strain evidence="3 4">Miyake</strain>
    </source>
</reference>
<dbReference type="Proteomes" id="UP000236319">
    <property type="component" value="Unassembled WGS sequence"/>
</dbReference>
<name>A0A2H6K9C5_9APIC</name>
<keyword evidence="4" id="KW-1185">Reference proteome</keyword>
<gene>
    <name evidence="3" type="ORF">BOVATA_010830</name>
</gene>
<evidence type="ECO:0000313" key="4">
    <source>
        <dbReference type="Proteomes" id="UP000236319"/>
    </source>
</evidence>
<comment type="caution">
    <text evidence="3">The sequence shown here is derived from an EMBL/GenBank/DDBJ whole genome shotgun (WGS) entry which is preliminary data.</text>
</comment>